<evidence type="ECO:0000259" key="3">
    <source>
        <dbReference type="SMART" id="SM00939"/>
    </source>
</evidence>
<keyword evidence="5" id="KW-1185">Reference proteome</keyword>
<evidence type="ECO:0000256" key="2">
    <source>
        <dbReference type="SAM" id="SignalP"/>
    </source>
</evidence>
<organism evidence="4 5">
    <name type="scientific">Bryocella elongata</name>
    <dbReference type="NCBI Taxonomy" id="863522"/>
    <lineage>
        <taxon>Bacteria</taxon>
        <taxon>Pseudomonadati</taxon>
        <taxon>Acidobacteriota</taxon>
        <taxon>Terriglobia</taxon>
        <taxon>Terriglobales</taxon>
        <taxon>Acidobacteriaceae</taxon>
        <taxon>Bryocella</taxon>
    </lineage>
</organism>
<evidence type="ECO:0000313" key="4">
    <source>
        <dbReference type="EMBL" id="SEF98634.1"/>
    </source>
</evidence>
<dbReference type="RefSeq" id="WP_235011447.1">
    <property type="nucleotide sequence ID" value="NZ_FNVA01000002.1"/>
</dbReference>
<dbReference type="Gene3D" id="1.10.3020.10">
    <property type="entry name" value="alpha-amino acid ester hydrolase ( Helical cap domain)"/>
    <property type="match status" value="1"/>
</dbReference>
<dbReference type="InterPro" id="IPR000383">
    <property type="entry name" value="Xaa-Pro-like_dom"/>
</dbReference>
<keyword evidence="2" id="KW-0732">Signal</keyword>
<reference evidence="4 5" key="1">
    <citation type="submission" date="2016-10" db="EMBL/GenBank/DDBJ databases">
        <authorList>
            <person name="de Groot N.N."/>
        </authorList>
    </citation>
    <scope>NUCLEOTIDE SEQUENCE [LARGE SCALE GENOMIC DNA]</scope>
    <source>
        <strain evidence="4 5">DSM 22489</strain>
    </source>
</reference>
<dbReference type="Pfam" id="PF08530">
    <property type="entry name" value="PepX_C"/>
    <property type="match status" value="1"/>
</dbReference>
<dbReference type="InterPro" id="IPR050585">
    <property type="entry name" value="Xaa-Pro_dipeptidyl-ppase/CocE"/>
</dbReference>
<dbReference type="SUPFAM" id="SSF53474">
    <property type="entry name" value="alpha/beta-Hydrolases"/>
    <property type="match status" value="1"/>
</dbReference>
<feature type="domain" description="Xaa-Pro dipeptidyl-peptidase C-terminal" evidence="3">
    <location>
        <begin position="364"/>
        <end position="617"/>
    </location>
</feature>
<dbReference type="SUPFAM" id="SSF49785">
    <property type="entry name" value="Galactose-binding domain-like"/>
    <property type="match status" value="1"/>
</dbReference>
<dbReference type="AlphaFoldDB" id="A0A1H5WGN3"/>
<dbReference type="InterPro" id="IPR005674">
    <property type="entry name" value="CocE/Ser_esterase"/>
</dbReference>
<gene>
    <name evidence="4" type="ORF">SAMN05421819_1572</name>
</gene>
<accession>A0A1H5WGN3</accession>
<dbReference type="Proteomes" id="UP000236728">
    <property type="component" value="Unassembled WGS sequence"/>
</dbReference>
<dbReference type="Gene3D" id="3.40.50.1820">
    <property type="entry name" value="alpha/beta hydrolase"/>
    <property type="match status" value="1"/>
</dbReference>
<evidence type="ECO:0000256" key="1">
    <source>
        <dbReference type="ARBA" id="ARBA00022801"/>
    </source>
</evidence>
<dbReference type="PANTHER" id="PTHR43056">
    <property type="entry name" value="PEPTIDASE S9 PROLYL OLIGOPEPTIDASE"/>
    <property type="match status" value="1"/>
</dbReference>
<keyword evidence="1" id="KW-0378">Hydrolase</keyword>
<name>A0A1H5WGN3_9BACT</name>
<evidence type="ECO:0000313" key="5">
    <source>
        <dbReference type="Proteomes" id="UP000236728"/>
    </source>
</evidence>
<dbReference type="NCBIfam" id="TIGR00976">
    <property type="entry name" value="CocE_NonD"/>
    <property type="match status" value="1"/>
</dbReference>
<dbReference type="Gene3D" id="2.60.120.260">
    <property type="entry name" value="Galactose-binding domain-like"/>
    <property type="match status" value="1"/>
</dbReference>
<dbReference type="EMBL" id="FNVA01000002">
    <property type="protein sequence ID" value="SEF98634.1"/>
    <property type="molecule type" value="Genomic_DNA"/>
</dbReference>
<dbReference type="SMART" id="SM00939">
    <property type="entry name" value="PepX_C"/>
    <property type="match status" value="1"/>
</dbReference>
<dbReference type="GO" id="GO:0008239">
    <property type="term" value="F:dipeptidyl-peptidase activity"/>
    <property type="evidence" value="ECO:0007669"/>
    <property type="project" value="InterPro"/>
</dbReference>
<dbReference type="PANTHER" id="PTHR43056:SF10">
    <property type="entry name" value="COCE_NOND FAMILY, PUTATIVE (AFU_ORTHOLOGUE AFUA_7G00600)-RELATED"/>
    <property type="match status" value="1"/>
</dbReference>
<dbReference type="InterPro" id="IPR013736">
    <property type="entry name" value="Xaa-Pro_dipept_C"/>
</dbReference>
<dbReference type="InterPro" id="IPR008979">
    <property type="entry name" value="Galactose-bd-like_sf"/>
</dbReference>
<protein>
    <recommendedName>
        <fullName evidence="3">Xaa-Pro dipeptidyl-peptidase C-terminal domain-containing protein</fullName>
    </recommendedName>
</protein>
<sequence>MTRMMCWAAAVLLAATCGVQAQEPAAGLKYERTEAMIPTRDGVKLHTVLIRPIGSESGEKLPFLMQRTPYGVDGASPESVSRSKPELAASGYIFVFQDIRGRYKSEGTFVMNRPVVAHKTKADVDETTDTNDTINWLLKNVPNNSGKVGVLGVSYPGFLAMMAGIDASPAVKAISPQAPMTNIWKGDDFFHNGAFRETYGFDYVQELEAQKTDGTVDSKEDQYDFFLQHGNFEGAATSAHMENLPTAKVFLSQPSYVKFWQDMAVEPHLKAPEVPTLEVGGYWDQEDMWGTQAEYAALRAGEEKAGLRPGSNPNDPKHRVFMVLGPWNHGGWGRGSCTELMSNWGGVGFGGKNICGEYHTMFEAPFFEFYLKGKPGFDLKDTASFRTGENAWHRYPVWPPVEGFTTRKLYLAPEKRATFTSPSGAYDVKAAAYVADPADPIPFRHRPVQSTYGDGSTWRTWLVEDQRFVSGRKDLANFTTPALDHDVTVAGDVKADLFAATTGTDGDWIVKLIDVYPDGQELMVAEEILRGRYRNSFTTPEPVKPGEVNEYKWSLHGMDHTFLKGHKMMVEVQSTWFPLYDRNPQTWVENIMKAPASAYKAETISIYGSAKYPSHLDLPVSSDSELP</sequence>
<feature type="chain" id="PRO_5009288278" description="Xaa-Pro dipeptidyl-peptidase C-terminal domain-containing protein" evidence="2">
    <location>
        <begin position="22"/>
        <end position="627"/>
    </location>
</feature>
<feature type="signal peptide" evidence="2">
    <location>
        <begin position="1"/>
        <end position="21"/>
    </location>
</feature>
<dbReference type="Pfam" id="PF02129">
    <property type="entry name" value="Peptidase_S15"/>
    <property type="match status" value="1"/>
</dbReference>
<dbReference type="InterPro" id="IPR029058">
    <property type="entry name" value="AB_hydrolase_fold"/>
</dbReference>
<proteinExistence type="predicted"/>